<dbReference type="AlphaFoldDB" id="A0A6S6TS02"/>
<evidence type="ECO:0000313" key="1">
    <source>
        <dbReference type="EMBL" id="CAA6817846.1"/>
    </source>
</evidence>
<accession>A0A6S6TS02</accession>
<name>A0A6S6TS02_9BACT</name>
<sequence length="70" mass="8231">MKDMGDFYQITKKEADDPGGSIDLFNSSDLTTFQVTRFHSKKMCCYIYIYCGNKYFVCFCEIQFTSQTNY</sequence>
<gene>
    <name evidence="1" type="ORF">HELGO_WM17323</name>
</gene>
<dbReference type="EMBL" id="CACVAQ010000257">
    <property type="protein sequence ID" value="CAA6817846.1"/>
    <property type="molecule type" value="Genomic_DNA"/>
</dbReference>
<reference evidence="1" key="1">
    <citation type="submission" date="2020-01" db="EMBL/GenBank/DDBJ databases">
        <authorList>
            <person name="Meier V. D."/>
            <person name="Meier V D."/>
        </authorList>
    </citation>
    <scope>NUCLEOTIDE SEQUENCE</scope>
    <source>
        <strain evidence="1">HLG_WM_MAG_10</strain>
    </source>
</reference>
<protein>
    <submittedName>
        <fullName evidence="1">Uncharacterized protein</fullName>
    </submittedName>
</protein>
<proteinExistence type="predicted"/>
<organism evidence="1">
    <name type="scientific">uncultured Aureispira sp</name>
    <dbReference type="NCBI Taxonomy" id="1331704"/>
    <lineage>
        <taxon>Bacteria</taxon>
        <taxon>Pseudomonadati</taxon>
        <taxon>Bacteroidota</taxon>
        <taxon>Saprospiria</taxon>
        <taxon>Saprospirales</taxon>
        <taxon>Saprospiraceae</taxon>
        <taxon>Aureispira</taxon>
        <taxon>environmental samples</taxon>
    </lineage>
</organism>